<keyword evidence="6" id="KW-0732">Signal</keyword>
<accession>A0AAD7R5U6</accession>
<evidence type="ECO:0000313" key="9">
    <source>
        <dbReference type="Proteomes" id="UP001221898"/>
    </source>
</evidence>
<evidence type="ECO:0000259" key="7">
    <source>
        <dbReference type="PROSITE" id="PS50025"/>
    </source>
</evidence>
<reference evidence="8" key="1">
    <citation type="journal article" date="2023" name="Science">
        <title>Genome structures resolve the early diversification of teleost fishes.</title>
        <authorList>
            <person name="Parey E."/>
            <person name="Louis A."/>
            <person name="Montfort J."/>
            <person name="Bouchez O."/>
            <person name="Roques C."/>
            <person name="Iampietro C."/>
            <person name="Lluch J."/>
            <person name="Castinel A."/>
            <person name="Donnadieu C."/>
            <person name="Desvignes T."/>
            <person name="Floi Bucao C."/>
            <person name="Jouanno E."/>
            <person name="Wen M."/>
            <person name="Mejri S."/>
            <person name="Dirks R."/>
            <person name="Jansen H."/>
            <person name="Henkel C."/>
            <person name="Chen W.J."/>
            <person name="Zahm M."/>
            <person name="Cabau C."/>
            <person name="Klopp C."/>
            <person name="Thompson A.W."/>
            <person name="Robinson-Rechavi M."/>
            <person name="Braasch I."/>
            <person name="Lecointre G."/>
            <person name="Bobe J."/>
            <person name="Postlethwait J.H."/>
            <person name="Berthelot C."/>
            <person name="Roest Crollius H."/>
            <person name="Guiguen Y."/>
        </authorList>
    </citation>
    <scope>NUCLEOTIDE SEQUENCE</scope>
    <source>
        <strain evidence="8">NC1722</strain>
    </source>
</reference>
<evidence type="ECO:0000256" key="1">
    <source>
        <dbReference type="ARBA" id="ARBA00004613"/>
    </source>
</evidence>
<gene>
    <name evidence="8" type="ORF">AAFF_G00401830</name>
</gene>
<dbReference type="Pfam" id="PF00054">
    <property type="entry name" value="Laminin_G_1"/>
    <property type="match status" value="1"/>
</dbReference>
<comment type="caution">
    <text evidence="5">Lacks conserved residue(s) required for the propagation of feature annotation.</text>
</comment>
<protein>
    <recommendedName>
        <fullName evidence="7">Laminin G domain-containing protein</fullName>
    </recommendedName>
</protein>
<dbReference type="EMBL" id="JAINUG010000795">
    <property type="protein sequence ID" value="KAJ8362021.1"/>
    <property type="molecule type" value="Genomic_DNA"/>
</dbReference>
<evidence type="ECO:0000256" key="2">
    <source>
        <dbReference type="ARBA" id="ARBA00022525"/>
    </source>
</evidence>
<proteinExistence type="predicted"/>
<evidence type="ECO:0000256" key="6">
    <source>
        <dbReference type="SAM" id="SignalP"/>
    </source>
</evidence>
<organism evidence="8 9">
    <name type="scientific">Aldrovandia affinis</name>
    <dbReference type="NCBI Taxonomy" id="143900"/>
    <lineage>
        <taxon>Eukaryota</taxon>
        <taxon>Metazoa</taxon>
        <taxon>Chordata</taxon>
        <taxon>Craniata</taxon>
        <taxon>Vertebrata</taxon>
        <taxon>Euteleostomi</taxon>
        <taxon>Actinopterygii</taxon>
        <taxon>Neopterygii</taxon>
        <taxon>Teleostei</taxon>
        <taxon>Notacanthiformes</taxon>
        <taxon>Halosauridae</taxon>
        <taxon>Aldrovandia</taxon>
    </lineage>
</organism>
<feature type="domain" description="Laminin G" evidence="7">
    <location>
        <begin position="47"/>
        <end position="220"/>
    </location>
</feature>
<dbReference type="Gene3D" id="2.60.120.200">
    <property type="match status" value="2"/>
</dbReference>
<dbReference type="InterPro" id="IPR013320">
    <property type="entry name" value="ConA-like_dom_sf"/>
</dbReference>
<dbReference type="GO" id="GO:0005576">
    <property type="term" value="C:extracellular region"/>
    <property type="evidence" value="ECO:0007669"/>
    <property type="project" value="UniProtKB-SubCell"/>
</dbReference>
<keyword evidence="3" id="KW-1015">Disulfide bond</keyword>
<keyword evidence="9" id="KW-1185">Reference proteome</keyword>
<dbReference type="Pfam" id="PF02210">
    <property type="entry name" value="Laminin_G_2"/>
    <property type="match status" value="1"/>
</dbReference>
<name>A0AAD7R5U6_9TELE</name>
<evidence type="ECO:0000313" key="8">
    <source>
        <dbReference type="EMBL" id="KAJ8362021.1"/>
    </source>
</evidence>
<dbReference type="SUPFAM" id="SSF49899">
    <property type="entry name" value="Concanavalin A-like lectins/glucanases"/>
    <property type="match status" value="2"/>
</dbReference>
<feature type="chain" id="PRO_5042062055" description="Laminin G domain-containing protein" evidence="6">
    <location>
        <begin position="24"/>
        <end position="414"/>
    </location>
</feature>
<evidence type="ECO:0000256" key="3">
    <source>
        <dbReference type="ARBA" id="ARBA00023157"/>
    </source>
</evidence>
<dbReference type="Proteomes" id="UP001221898">
    <property type="component" value="Unassembled WGS sequence"/>
</dbReference>
<dbReference type="InterPro" id="IPR001791">
    <property type="entry name" value="Laminin_G"/>
</dbReference>
<keyword evidence="2" id="KW-0964">Secreted</keyword>
<sequence length="414" mass="45267">MRVAGRVLLAQLALELFGLGTLGMPQEISKISKGTPVCYPFNEDMVPLTLYTGNSSLGNVPILEYKISELTSFDSEFELRTLDHEGIIFLGDIGSVTNWFLLAVQNSQLSVQTGHHNGRIVVTAGPLISDGEWKKILVKKEEGGVSISVDGDKIISVKQSQESRDAEFGIGLLTIAIGASTPNSNIALGINTPLDACMRNWDWVKQDSSVLLQDSLTQRCWERIVPGSFFPGNGFVGLLPEVLGNVTAEGENNSWALFVELAFRPVEDRGVLFAIVDPHNNVSFSLSLNQPTKELVLHLRDRVFGSRTTPPSLCTGESQFLQLQVREGQVITELGDEKVTRTLEDEDFYHLKAVWSQPGTMVYLGGLPEGVSFFHGCLQTKVQGVAVDLDLAEVKNGDVRSYSCPSALDIRDGK</sequence>
<comment type="caution">
    <text evidence="8">The sequence shown here is derived from an EMBL/GenBank/DDBJ whole genome shotgun (WGS) entry which is preliminary data.</text>
</comment>
<comment type="subcellular location">
    <subcellularLocation>
        <location evidence="1">Secreted</location>
    </subcellularLocation>
</comment>
<dbReference type="CDD" id="cd00110">
    <property type="entry name" value="LamG"/>
    <property type="match status" value="2"/>
</dbReference>
<dbReference type="AlphaFoldDB" id="A0AAD7R5U6"/>
<dbReference type="PANTHER" id="PTHR24040:SF15">
    <property type="entry name" value="VITAMIN K-DEPENDENT PROTEIN S-LIKE"/>
    <property type="match status" value="1"/>
</dbReference>
<dbReference type="PANTHER" id="PTHR24040">
    <property type="entry name" value="LAMININ G-LIKE DOMAIN-CONTAINING PROTEIN"/>
    <property type="match status" value="1"/>
</dbReference>
<dbReference type="SMART" id="SM00282">
    <property type="entry name" value="LamG"/>
    <property type="match status" value="2"/>
</dbReference>
<dbReference type="InterPro" id="IPR051145">
    <property type="entry name" value="GAS-SHBG-PROS"/>
</dbReference>
<keyword evidence="4" id="KW-0325">Glycoprotein</keyword>
<dbReference type="PROSITE" id="PS50025">
    <property type="entry name" value="LAM_G_DOMAIN"/>
    <property type="match status" value="1"/>
</dbReference>
<evidence type="ECO:0000256" key="4">
    <source>
        <dbReference type="ARBA" id="ARBA00023180"/>
    </source>
</evidence>
<feature type="signal peptide" evidence="6">
    <location>
        <begin position="1"/>
        <end position="23"/>
    </location>
</feature>
<evidence type="ECO:0000256" key="5">
    <source>
        <dbReference type="PROSITE-ProRule" id="PRU00122"/>
    </source>
</evidence>